<evidence type="ECO:0000256" key="8">
    <source>
        <dbReference type="ARBA" id="ARBA00023170"/>
    </source>
</evidence>
<keyword evidence="9" id="KW-0807">Transducer</keyword>
<evidence type="ECO:0000256" key="3">
    <source>
        <dbReference type="ARBA" id="ARBA00022507"/>
    </source>
</evidence>
<dbReference type="PRINTS" id="PR00899">
    <property type="entry name" value="GPCRSTE3"/>
</dbReference>
<dbReference type="CDD" id="cd14966">
    <property type="entry name" value="7tmD_STE3"/>
    <property type="match status" value="1"/>
</dbReference>
<keyword evidence="8" id="KW-0675">Receptor</keyword>
<dbReference type="InterPro" id="IPR001499">
    <property type="entry name" value="GPCR_STE3"/>
</dbReference>
<dbReference type="GO" id="GO:0004933">
    <property type="term" value="F:mating-type a-factor pheromone receptor activity"/>
    <property type="evidence" value="ECO:0007669"/>
    <property type="project" value="InterPro"/>
</dbReference>
<dbReference type="OrthoDB" id="2874149at2759"/>
<dbReference type="PANTHER" id="PTHR28097:SF1">
    <property type="entry name" value="PHEROMONE A FACTOR RECEPTOR"/>
    <property type="match status" value="1"/>
</dbReference>
<dbReference type="PRINTS" id="PR00900">
    <property type="entry name" value="PHEROMONEAR"/>
</dbReference>
<dbReference type="GO" id="GO:0005886">
    <property type="term" value="C:plasma membrane"/>
    <property type="evidence" value="ECO:0007669"/>
    <property type="project" value="TreeGrafter"/>
</dbReference>
<dbReference type="STRING" id="1314783.A0A165QFI9"/>
<evidence type="ECO:0000256" key="4">
    <source>
        <dbReference type="ARBA" id="ARBA00022692"/>
    </source>
</evidence>
<feature type="transmembrane region" description="Helical" evidence="10">
    <location>
        <begin position="66"/>
        <end position="89"/>
    </location>
</feature>
<evidence type="ECO:0000313" key="11">
    <source>
        <dbReference type="EMBL" id="KZT69400.1"/>
    </source>
</evidence>
<dbReference type="AlphaFoldDB" id="A0A165QFI9"/>
<keyword evidence="6" id="KW-0297">G-protein coupled receptor</keyword>
<comment type="subcellular location">
    <subcellularLocation>
        <location evidence="1">Membrane</location>
        <topology evidence="1">Multi-pass membrane protein</topology>
    </subcellularLocation>
</comment>
<dbReference type="InterPro" id="IPR001546">
    <property type="entry name" value="GPCR_Pheromne_A_rcpt"/>
</dbReference>
<evidence type="ECO:0000256" key="6">
    <source>
        <dbReference type="ARBA" id="ARBA00023040"/>
    </source>
</evidence>
<comment type="similarity">
    <text evidence="2">Belongs to the G-protein coupled receptor 4 family.</text>
</comment>
<keyword evidence="3" id="KW-0589">Pheromone response</keyword>
<evidence type="ECO:0000256" key="2">
    <source>
        <dbReference type="ARBA" id="ARBA00011085"/>
    </source>
</evidence>
<dbReference type="Proteomes" id="UP000076727">
    <property type="component" value="Unassembled WGS sequence"/>
</dbReference>
<feature type="transmembrane region" description="Helical" evidence="10">
    <location>
        <begin position="202"/>
        <end position="226"/>
    </location>
</feature>
<proteinExistence type="inferred from homology"/>
<dbReference type="EMBL" id="KV429058">
    <property type="protein sequence ID" value="KZT69400.1"/>
    <property type="molecule type" value="Genomic_DNA"/>
</dbReference>
<evidence type="ECO:0000256" key="1">
    <source>
        <dbReference type="ARBA" id="ARBA00004141"/>
    </source>
</evidence>
<feature type="transmembrane region" description="Helical" evidence="10">
    <location>
        <begin position="162"/>
        <end position="181"/>
    </location>
</feature>
<reference evidence="11 12" key="1">
    <citation type="journal article" date="2016" name="Mol. Biol. Evol.">
        <title>Comparative Genomics of Early-Diverging Mushroom-Forming Fungi Provides Insights into the Origins of Lignocellulose Decay Capabilities.</title>
        <authorList>
            <person name="Nagy L.G."/>
            <person name="Riley R."/>
            <person name="Tritt A."/>
            <person name="Adam C."/>
            <person name="Daum C."/>
            <person name="Floudas D."/>
            <person name="Sun H."/>
            <person name="Yadav J.S."/>
            <person name="Pangilinan J."/>
            <person name="Larsson K.H."/>
            <person name="Matsuura K."/>
            <person name="Barry K."/>
            <person name="Labutti K."/>
            <person name="Kuo R."/>
            <person name="Ohm R.A."/>
            <person name="Bhattacharya S.S."/>
            <person name="Shirouzu T."/>
            <person name="Yoshinaga Y."/>
            <person name="Martin F.M."/>
            <person name="Grigoriev I.V."/>
            <person name="Hibbett D.S."/>
        </authorList>
    </citation>
    <scope>NUCLEOTIDE SEQUENCE [LARGE SCALE GENOMIC DNA]</scope>
    <source>
        <strain evidence="11 12">L-15889</strain>
    </source>
</reference>
<evidence type="ECO:0000256" key="5">
    <source>
        <dbReference type="ARBA" id="ARBA00022989"/>
    </source>
</evidence>
<dbReference type="Pfam" id="PF02076">
    <property type="entry name" value="STE3"/>
    <property type="match status" value="1"/>
</dbReference>
<keyword evidence="5 10" id="KW-1133">Transmembrane helix</keyword>
<feature type="transmembrane region" description="Helical" evidence="10">
    <location>
        <begin position="6"/>
        <end position="24"/>
    </location>
</feature>
<protein>
    <submittedName>
        <fullName evidence="11">STE3-domain-containing protein</fullName>
    </submittedName>
</protein>
<keyword evidence="4 10" id="KW-0812">Transmembrane</keyword>
<gene>
    <name evidence="11" type="ORF">DAEQUDRAFT_690906</name>
</gene>
<accession>A0A165QFI9</accession>
<sequence length="408" mass="45795">MPVALPLGSFIAAILVLIPLPSHIKAQNLSTVAMVLWLFAVNVAQGINSIIWMNNVEVKLVVWCDIVTRLFIGSNTALPAACFSLCMHLERIASARAVLTTNADKRKRVIVDSVLCFGVPAIYVGLYYAVQGHRFDLVETIGCRPETYVSIPEFFLIRFPPIFLSLGASAYAALAFAHFFRRRATFAKHLQGNASALTPSRYLRLMAMAVIEMFWGLLVTAINTWFSYRDGLRPWISWANTHSDFSRIGQYPLILIPRSTLVEAYFLWWAVPVSAYLFFVFFAFGRDTMQCYVACWEWIRRFLLCWARSQSCEGEVKMVGFVPASKPSPSSSSDTAIFVKDSFYNDCSPTHSNTEKDVEIWKDYSSSLTTCFPSVPPSPHKLSHNAGVRTGECQHIRPTSPSPAYSYA</sequence>
<evidence type="ECO:0000256" key="7">
    <source>
        <dbReference type="ARBA" id="ARBA00023136"/>
    </source>
</evidence>
<dbReference type="GO" id="GO:0000750">
    <property type="term" value="P:pheromone-dependent signal transduction involved in conjugation with cellular fusion"/>
    <property type="evidence" value="ECO:0007669"/>
    <property type="project" value="TreeGrafter"/>
</dbReference>
<keyword evidence="12" id="KW-1185">Reference proteome</keyword>
<evidence type="ECO:0000256" key="9">
    <source>
        <dbReference type="ARBA" id="ARBA00023224"/>
    </source>
</evidence>
<name>A0A165QFI9_9APHY</name>
<dbReference type="PANTHER" id="PTHR28097">
    <property type="entry name" value="PHEROMONE A FACTOR RECEPTOR"/>
    <property type="match status" value="1"/>
</dbReference>
<feature type="transmembrane region" description="Helical" evidence="10">
    <location>
        <begin position="109"/>
        <end position="130"/>
    </location>
</feature>
<evidence type="ECO:0000256" key="10">
    <source>
        <dbReference type="SAM" id="Phobius"/>
    </source>
</evidence>
<evidence type="ECO:0000313" key="12">
    <source>
        <dbReference type="Proteomes" id="UP000076727"/>
    </source>
</evidence>
<feature type="transmembrane region" description="Helical" evidence="10">
    <location>
        <begin position="265"/>
        <end position="284"/>
    </location>
</feature>
<organism evidence="11 12">
    <name type="scientific">Daedalea quercina L-15889</name>
    <dbReference type="NCBI Taxonomy" id="1314783"/>
    <lineage>
        <taxon>Eukaryota</taxon>
        <taxon>Fungi</taxon>
        <taxon>Dikarya</taxon>
        <taxon>Basidiomycota</taxon>
        <taxon>Agaricomycotina</taxon>
        <taxon>Agaricomycetes</taxon>
        <taxon>Polyporales</taxon>
        <taxon>Fomitopsis</taxon>
    </lineage>
</organism>
<keyword evidence="7 10" id="KW-0472">Membrane</keyword>
<feature type="transmembrane region" description="Helical" evidence="10">
    <location>
        <begin position="31"/>
        <end position="54"/>
    </location>
</feature>